<evidence type="ECO:0000256" key="3">
    <source>
        <dbReference type="ARBA" id="ARBA00012663"/>
    </source>
</evidence>
<dbReference type="InterPro" id="IPR036962">
    <property type="entry name" value="Glyco_hydro_3_N_sf"/>
</dbReference>
<proteinExistence type="inferred from homology"/>
<dbReference type="GO" id="GO:0005975">
    <property type="term" value="P:carbohydrate metabolic process"/>
    <property type="evidence" value="ECO:0007669"/>
    <property type="project" value="InterPro"/>
</dbReference>
<dbReference type="InterPro" id="IPR017853">
    <property type="entry name" value="GH"/>
</dbReference>
<sequence length="342" mass="35488">MPLSPAPAAIIFGCTGPVLTEAERSLFAATNPLGFILFRRNCETPEQVAALTTALRDSVGRPDAPILIDQEGGRVARLRPPHWPSLPPAGRVGAIADADLAQEAAWLHGRLLAATLAPLGIDVDCAPVADVPQAGAHDVIGDRAFGHDPAWVALLAQAQANGLMAGGVLPVVKHLPGHGRALADSHKELPRVTADLATLDAIDFAPFKALADLPLGMVAHILFTAVDADRPSSISPTVIRDIVRGRIGFDGLLISDDLAMEALSGTVAERAVAVLAAGCDVALHCNGTVAEMAAVAALMPPLTPEAQARWARAQGRRVSAAADAPAVAAWRARLTDLAGHWD</sequence>
<evidence type="ECO:0000313" key="8">
    <source>
        <dbReference type="Proteomes" id="UP000539175"/>
    </source>
</evidence>
<dbReference type="InterPro" id="IPR019800">
    <property type="entry name" value="Glyco_hydro_3_AS"/>
</dbReference>
<protein>
    <recommendedName>
        <fullName evidence="3">beta-N-acetylhexosaminidase</fullName>
        <ecNumber evidence="3">3.2.1.52</ecNumber>
    </recommendedName>
</protein>
<organism evidence="7 8">
    <name type="scientific">Nitrospirillum iridis</name>
    <dbReference type="NCBI Taxonomy" id="765888"/>
    <lineage>
        <taxon>Bacteria</taxon>
        <taxon>Pseudomonadati</taxon>
        <taxon>Pseudomonadota</taxon>
        <taxon>Alphaproteobacteria</taxon>
        <taxon>Rhodospirillales</taxon>
        <taxon>Azospirillaceae</taxon>
        <taxon>Nitrospirillum</taxon>
    </lineage>
</organism>
<comment type="catalytic activity">
    <reaction evidence="1">
        <text>Hydrolysis of terminal non-reducing N-acetyl-D-hexosamine residues in N-acetyl-beta-D-hexosaminides.</text>
        <dbReference type="EC" id="3.2.1.52"/>
    </reaction>
</comment>
<gene>
    <name evidence="7" type="ORF">FHS74_001818</name>
</gene>
<dbReference type="NCBIfam" id="NF003740">
    <property type="entry name" value="PRK05337.1"/>
    <property type="match status" value="1"/>
</dbReference>
<dbReference type="AlphaFoldDB" id="A0A7X0AW98"/>
<dbReference type="SUPFAM" id="SSF51445">
    <property type="entry name" value="(Trans)glycosidases"/>
    <property type="match status" value="1"/>
</dbReference>
<name>A0A7X0AW98_9PROT</name>
<keyword evidence="4 7" id="KW-0378">Hydrolase</keyword>
<keyword evidence="8" id="KW-1185">Reference proteome</keyword>
<reference evidence="7 8" key="1">
    <citation type="submission" date="2020-08" db="EMBL/GenBank/DDBJ databases">
        <title>Genomic Encyclopedia of Type Strains, Phase IV (KMG-IV): sequencing the most valuable type-strain genomes for metagenomic binning, comparative biology and taxonomic classification.</title>
        <authorList>
            <person name="Goeker M."/>
        </authorList>
    </citation>
    <scope>NUCLEOTIDE SEQUENCE [LARGE SCALE GENOMIC DNA]</scope>
    <source>
        <strain evidence="7 8">DSM 22198</strain>
    </source>
</reference>
<dbReference type="Gene3D" id="3.20.20.300">
    <property type="entry name" value="Glycoside hydrolase, family 3, N-terminal domain"/>
    <property type="match status" value="1"/>
</dbReference>
<accession>A0A7X0AW98</accession>
<dbReference type="Pfam" id="PF00933">
    <property type="entry name" value="Glyco_hydro_3"/>
    <property type="match status" value="1"/>
</dbReference>
<dbReference type="PANTHER" id="PTHR30480">
    <property type="entry name" value="BETA-HEXOSAMINIDASE-RELATED"/>
    <property type="match status" value="1"/>
</dbReference>
<comment type="caution">
    <text evidence="7">The sequence shown here is derived from an EMBL/GenBank/DDBJ whole genome shotgun (WGS) entry which is preliminary data.</text>
</comment>
<dbReference type="RefSeq" id="WP_184799592.1">
    <property type="nucleotide sequence ID" value="NZ_JACIIZ010000004.1"/>
</dbReference>
<dbReference type="GO" id="GO:0004563">
    <property type="term" value="F:beta-N-acetylhexosaminidase activity"/>
    <property type="evidence" value="ECO:0007669"/>
    <property type="project" value="UniProtKB-EC"/>
</dbReference>
<dbReference type="InterPro" id="IPR050226">
    <property type="entry name" value="NagZ_Beta-hexosaminidase"/>
</dbReference>
<dbReference type="EMBL" id="JACIIZ010000004">
    <property type="protein sequence ID" value="MBB6251273.1"/>
    <property type="molecule type" value="Genomic_DNA"/>
</dbReference>
<comment type="similarity">
    <text evidence="2">Belongs to the glycosyl hydrolase 3 family.</text>
</comment>
<evidence type="ECO:0000256" key="2">
    <source>
        <dbReference type="ARBA" id="ARBA00005336"/>
    </source>
</evidence>
<evidence type="ECO:0000313" key="7">
    <source>
        <dbReference type="EMBL" id="MBB6251273.1"/>
    </source>
</evidence>
<evidence type="ECO:0000256" key="4">
    <source>
        <dbReference type="ARBA" id="ARBA00022801"/>
    </source>
</evidence>
<dbReference type="PANTHER" id="PTHR30480:SF13">
    <property type="entry name" value="BETA-HEXOSAMINIDASE"/>
    <property type="match status" value="1"/>
</dbReference>
<dbReference type="PROSITE" id="PS00775">
    <property type="entry name" value="GLYCOSYL_HYDROL_F3"/>
    <property type="match status" value="1"/>
</dbReference>
<evidence type="ECO:0000259" key="6">
    <source>
        <dbReference type="Pfam" id="PF00933"/>
    </source>
</evidence>
<feature type="domain" description="Glycoside hydrolase family 3 N-terminal" evidence="6">
    <location>
        <begin position="31"/>
        <end position="301"/>
    </location>
</feature>
<evidence type="ECO:0000256" key="1">
    <source>
        <dbReference type="ARBA" id="ARBA00001231"/>
    </source>
</evidence>
<dbReference type="InterPro" id="IPR001764">
    <property type="entry name" value="Glyco_hydro_3_N"/>
</dbReference>
<dbReference type="EC" id="3.2.1.52" evidence="3"/>
<dbReference type="GO" id="GO:0009254">
    <property type="term" value="P:peptidoglycan turnover"/>
    <property type="evidence" value="ECO:0007669"/>
    <property type="project" value="TreeGrafter"/>
</dbReference>
<evidence type="ECO:0000256" key="5">
    <source>
        <dbReference type="ARBA" id="ARBA00023295"/>
    </source>
</evidence>
<dbReference type="Proteomes" id="UP000539175">
    <property type="component" value="Unassembled WGS sequence"/>
</dbReference>
<keyword evidence="5 7" id="KW-0326">Glycosidase</keyword>